<dbReference type="AlphaFoldDB" id="A0A7X1XYC3"/>
<name>A0A7X1XYC3_9PSED</name>
<accession>A0A7X1XYC3</accession>
<dbReference type="EMBL" id="WIVW01000010">
    <property type="protein sequence ID" value="MQU26956.1"/>
    <property type="molecule type" value="Genomic_DNA"/>
</dbReference>
<comment type="caution">
    <text evidence="2">The sequence shown here is derived from an EMBL/GenBank/DDBJ whole genome shotgun (WGS) entry which is preliminary data.</text>
</comment>
<feature type="region of interest" description="Disordered" evidence="1">
    <location>
        <begin position="1"/>
        <end position="23"/>
    </location>
</feature>
<evidence type="ECO:0000256" key="1">
    <source>
        <dbReference type="SAM" id="MobiDB-lite"/>
    </source>
</evidence>
<dbReference type="Proteomes" id="UP000437970">
    <property type="component" value="Unassembled WGS sequence"/>
</dbReference>
<sequence length="111" mass="12342">MGLTKSQPPKPARRASHSSPFLEPATDWKSCLRRTEDNILRAELTNAYLILKHAPEWQGVLAFNEFSSRIEKLKEPWFSAARWVVAGCRCEQNSGVVADGLEFAPAKQSGG</sequence>
<proteinExistence type="predicted"/>
<evidence type="ECO:0000313" key="2">
    <source>
        <dbReference type="EMBL" id="MQU26956.1"/>
    </source>
</evidence>
<evidence type="ECO:0000313" key="3">
    <source>
        <dbReference type="Proteomes" id="UP000437970"/>
    </source>
</evidence>
<gene>
    <name evidence="2" type="ORF">GHO29_10705</name>
</gene>
<organism evidence="2 3">
    <name type="scientific">Pseudomonas helleri</name>
    <dbReference type="NCBI Taxonomy" id="1608996"/>
    <lineage>
        <taxon>Bacteria</taxon>
        <taxon>Pseudomonadati</taxon>
        <taxon>Pseudomonadota</taxon>
        <taxon>Gammaproteobacteria</taxon>
        <taxon>Pseudomonadales</taxon>
        <taxon>Pseudomonadaceae</taxon>
        <taxon>Pseudomonas</taxon>
    </lineage>
</organism>
<reference evidence="2 3" key="1">
    <citation type="submission" date="2019-10" db="EMBL/GenBank/DDBJ databases">
        <title>Evaluation of single-gene subtyping targets for Pseudomonas.</title>
        <authorList>
            <person name="Reichler S.J."/>
            <person name="Orsi R.H."/>
            <person name="Wiedmann M."/>
            <person name="Martin N.H."/>
            <person name="Murphy S.I."/>
        </authorList>
    </citation>
    <scope>NUCLEOTIDE SEQUENCE [LARGE SCALE GENOMIC DNA]</scope>
    <source>
        <strain evidence="2 3">FSL R10-1984</strain>
    </source>
</reference>
<protein>
    <submittedName>
        <fullName evidence="2">Uncharacterized protein</fullName>
    </submittedName>
</protein>